<comment type="pathway">
    <text evidence="2 9">Protein modification; eIF5A hypusination.</text>
</comment>
<dbReference type="GO" id="GO:0019135">
    <property type="term" value="F:deoxyhypusine monooxygenase activity"/>
    <property type="evidence" value="ECO:0007669"/>
    <property type="project" value="UniProtKB-UniRule"/>
</dbReference>
<feature type="binding site" evidence="9">
    <location>
        <position position="227"/>
    </location>
    <ligand>
        <name>Fe cation</name>
        <dbReference type="ChEBI" id="CHEBI:24875"/>
        <label>2</label>
    </ligand>
</feature>
<keyword evidence="7 9" id="KW-0503">Monooxygenase</keyword>
<evidence type="ECO:0000256" key="5">
    <source>
        <dbReference type="ARBA" id="ARBA00023002"/>
    </source>
</evidence>
<proteinExistence type="inferred from homology"/>
<protein>
    <recommendedName>
        <fullName evidence="9">Deoxyhypusine hydroxylase</fullName>
        <shortName evidence="9">DOHH</shortName>
        <ecNumber evidence="9">1.14.99.29</ecNumber>
    </recommendedName>
    <alternativeName>
        <fullName evidence="9">Deoxyhypusine dioxygenase</fullName>
    </alternativeName>
    <alternativeName>
        <fullName evidence="9">Deoxyhypusine monooxygenase</fullName>
    </alternativeName>
</protein>
<dbReference type="PANTHER" id="PTHR12697:SF5">
    <property type="entry name" value="DEOXYHYPUSINE HYDROXYLASE"/>
    <property type="match status" value="1"/>
</dbReference>
<feature type="binding site" evidence="9">
    <location>
        <position position="69"/>
    </location>
    <ligand>
        <name>Fe cation</name>
        <dbReference type="ChEBI" id="CHEBI:24875"/>
        <label>1</label>
    </ligand>
</feature>
<keyword evidence="5 9" id="KW-0560">Oxidoreductase</keyword>
<evidence type="ECO:0000256" key="7">
    <source>
        <dbReference type="ARBA" id="ARBA00023033"/>
    </source>
</evidence>
<dbReference type="SMART" id="SM00567">
    <property type="entry name" value="EZ_HEAT"/>
    <property type="match status" value="6"/>
</dbReference>
<evidence type="ECO:0000256" key="4">
    <source>
        <dbReference type="ARBA" id="ARBA00022737"/>
    </source>
</evidence>
<evidence type="ECO:0000256" key="9">
    <source>
        <dbReference type="HAMAP-Rule" id="MF_03101"/>
    </source>
</evidence>
<evidence type="ECO:0000256" key="8">
    <source>
        <dbReference type="ARBA" id="ARBA00023256"/>
    </source>
</evidence>
<dbReference type="UniPathway" id="UPA00354"/>
<keyword evidence="6 9" id="KW-0408">Iron</keyword>
<dbReference type="EC" id="1.14.99.29" evidence="9"/>
<comment type="similarity">
    <text evidence="9">Belongs to the deoxyhypusine hydroxylase family.</text>
</comment>
<feature type="binding site" evidence="9">
    <location>
        <position position="37"/>
    </location>
    <ligand>
        <name>Fe cation</name>
        <dbReference type="ChEBI" id="CHEBI:24875"/>
        <label>1</label>
    </ligand>
</feature>
<feature type="binding site" evidence="9">
    <location>
        <position position="36"/>
    </location>
    <ligand>
        <name>Fe cation</name>
        <dbReference type="ChEBI" id="CHEBI:24875"/>
        <label>1</label>
    </ligand>
</feature>
<dbReference type="EMBL" id="GIBP01005412">
    <property type="protein sequence ID" value="NDV34381.1"/>
    <property type="molecule type" value="Transcribed_RNA"/>
</dbReference>
<dbReference type="SUPFAM" id="SSF48371">
    <property type="entry name" value="ARM repeat"/>
    <property type="match status" value="1"/>
</dbReference>
<feature type="binding site" evidence="9">
    <location>
        <position position="228"/>
    </location>
    <ligand>
        <name>Fe cation</name>
        <dbReference type="ChEBI" id="CHEBI:24875"/>
        <label>2</label>
    </ligand>
</feature>
<keyword evidence="4" id="KW-0677">Repeat</keyword>
<comment type="catalytic activity">
    <reaction evidence="1 9">
        <text>[eIF5A protein]-deoxyhypusine + AH2 + O2 = [eIF5A protein]-hypusine + A + H2O</text>
        <dbReference type="Rhea" id="RHEA:14101"/>
        <dbReference type="Rhea" id="RHEA-COMP:10144"/>
        <dbReference type="Rhea" id="RHEA-COMP:12592"/>
        <dbReference type="ChEBI" id="CHEBI:13193"/>
        <dbReference type="ChEBI" id="CHEBI:15377"/>
        <dbReference type="ChEBI" id="CHEBI:15379"/>
        <dbReference type="ChEBI" id="CHEBI:17499"/>
        <dbReference type="ChEBI" id="CHEBI:82657"/>
        <dbReference type="ChEBI" id="CHEBI:91175"/>
        <dbReference type="EC" id="1.14.99.29"/>
    </reaction>
</comment>
<dbReference type="Gene3D" id="1.25.10.10">
    <property type="entry name" value="Leucine-rich Repeat Variant"/>
    <property type="match status" value="2"/>
</dbReference>
<dbReference type="PANTHER" id="PTHR12697">
    <property type="entry name" value="PBS LYASE HEAT-LIKE PROTEIN"/>
    <property type="match status" value="1"/>
</dbReference>
<dbReference type="Pfam" id="PF13646">
    <property type="entry name" value="HEAT_2"/>
    <property type="match status" value="1"/>
</dbReference>
<dbReference type="InterPro" id="IPR027517">
    <property type="entry name" value="Deoxyhypusine_hydroxylase"/>
</dbReference>
<dbReference type="GO" id="GO:0046872">
    <property type="term" value="F:metal ion binding"/>
    <property type="evidence" value="ECO:0007669"/>
    <property type="project" value="UniProtKB-KW"/>
</dbReference>
<dbReference type="InterPro" id="IPR016024">
    <property type="entry name" value="ARM-type_fold"/>
</dbReference>
<dbReference type="Pfam" id="PF03130">
    <property type="entry name" value="HEAT_PBS"/>
    <property type="match status" value="2"/>
</dbReference>
<evidence type="ECO:0000256" key="2">
    <source>
        <dbReference type="ARBA" id="ARBA00005041"/>
    </source>
</evidence>
<evidence type="ECO:0000256" key="3">
    <source>
        <dbReference type="ARBA" id="ARBA00022723"/>
    </source>
</evidence>
<feature type="binding site" evidence="9">
    <location>
        <position position="195"/>
    </location>
    <ligand>
        <name>Fe cation</name>
        <dbReference type="ChEBI" id="CHEBI:24875"/>
        <label>2</label>
    </ligand>
</feature>
<dbReference type="InterPro" id="IPR004155">
    <property type="entry name" value="PBS_lyase_HEAT"/>
</dbReference>
<sequence>MEKRNRVIFTLKNLGTTKAIDVLKEGLTDPSVLLAHEVAYCLGQTRNAHAVPYLVNTLKNDALHPMVRHEAAEALGAIGGENAESTLREYLNCSIPEIRDTCQIAVNLIEWKNVNKDDADANASHPVFLSVDPAPPLNESENVQNLGKVLLNTDLPLFERYRALFALRNVGTPEAIKFLGEALHQKSSGAVFTHEVAYVLGQMQDKLATQALSDVLADESLNCMVRHEAAEALGSIAEDQTIDLLKKFTNDKEEPVSASCVVALDILNYVKSDQFQYADGLTDN</sequence>
<organism evidence="10">
    <name type="scientific">Arcella intermedia</name>
    <dbReference type="NCBI Taxonomy" id="1963864"/>
    <lineage>
        <taxon>Eukaryota</taxon>
        <taxon>Amoebozoa</taxon>
        <taxon>Tubulinea</taxon>
        <taxon>Elardia</taxon>
        <taxon>Arcellinida</taxon>
        <taxon>Sphaerothecina</taxon>
        <taxon>Arcellidae</taxon>
        <taxon>Arcella</taxon>
    </lineage>
</organism>
<dbReference type="HAMAP" id="MF_03101">
    <property type="entry name" value="Deoxyhypusine_hydroxylase"/>
    <property type="match status" value="1"/>
</dbReference>
<comment type="cofactor">
    <cofactor evidence="9">
        <name>Fe(2+)</name>
        <dbReference type="ChEBI" id="CHEBI:29033"/>
    </cofactor>
    <text evidence="9">Binds 2 Fe(2+) ions per subunit.</text>
</comment>
<feature type="binding site" evidence="9">
    <location>
        <position position="70"/>
    </location>
    <ligand>
        <name>Fe cation</name>
        <dbReference type="ChEBI" id="CHEBI:24875"/>
        <label>1</label>
    </ligand>
</feature>
<feature type="binding site" evidence="9">
    <location>
        <position position="194"/>
    </location>
    <ligand>
        <name>Fe cation</name>
        <dbReference type="ChEBI" id="CHEBI:24875"/>
        <label>2</label>
    </ligand>
</feature>
<evidence type="ECO:0000256" key="1">
    <source>
        <dbReference type="ARBA" id="ARBA00000068"/>
    </source>
</evidence>
<dbReference type="InterPro" id="IPR011989">
    <property type="entry name" value="ARM-like"/>
</dbReference>
<keyword evidence="3 9" id="KW-0479">Metal-binding</keyword>
<dbReference type="AlphaFoldDB" id="A0A6B2LC13"/>
<evidence type="ECO:0000256" key="6">
    <source>
        <dbReference type="ARBA" id="ARBA00023004"/>
    </source>
</evidence>
<keyword evidence="8 9" id="KW-0386">Hypusine biosynthesis</keyword>
<comment type="function">
    <text evidence="9">Catalyzes the hydroxylation of the N(6)-(4-aminobutyl)-L-lysine intermediate to form hypusine, an essential post-translational modification only found in mature eIF-5A factor.</text>
</comment>
<evidence type="ECO:0000313" key="10">
    <source>
        <dbReference type="EMBL" id="NDV34381.1"/>
    </source>
</evidence>
<name>A0A6B2LC13_9EUKA</name>
<reference evidence="10" key="1">
    <citation type="journal article" date="2020" name="J. Eukaryot. Microbiol.">
        <title>De novo Sequencing, Assembly and Annotation of the Transcriptome for the Free-Living Testate Amoeba Arcella intermedia.</title>
        <authorList>
            <person name="Ribeiro G.M."/>
            <person name="Porfirio-Sousa A.L."/>
            <person name="Maurer-Alcala X.X."/>
            <person name="Katz L.A."/>
            <person name="Lahr D.J.G."/>
        </authorList>
    </citation>
    <scope>NUCLEOTIDE SEQUENCE</scope>
</reference>
<accession>A0A6B2LC13</accession>